<accession>A0ABV8Q3Y1</accession>
<dbReference type="RefSeq" id="WP_390227153.1">
    <property type="nucleotide sequence ID" value="NZ_JBHSCN010000002.1"/>
</dbReference>
<organism evidence="2 3">
    <name type="scientific">Gryllotalpicola reticulitermitis</name>
    <dbReference type="NCBI Taxonomy" id="1184153"/>
    <lineage>
        <taxon>Bacteria</taxon>
        <taxon>Bacillati</taxon>
        <taxon>Actinomycetota</taxon>
        <taxon>Actinomycetes</taxon>
        <taxon>Micrococcales</taxon>
        <taxon>Microbacteriaceae</taxon>
        <taxon>Gryllotalpicola</taxon>
    </lineage>
</organism>
<dbReference type="PROSITE" id="PS01125">
    <property type="entry name" value="ROK"/>
    <property type="match status" value="1"/>
</dbReference>
<dbReference type="Pfam" id="PF00480">
    <property type="entry name" value="ROK"/>
    <property type="match status" value="1"/>
</dbReference>
<protein>
    <submittedName>
        <fullName evidence="2">ROK family protein</fullName>
    </submittedName>
</protein>
<evidence type="ECO:0000313" key="3">
    <source>
        <dbReference type="Proteomes" id="UP001595900"/>
    </source>
</evidence>
<dbReference type="EMBL" id="JBHSCN010000002">
    <property type="protein sequence ID" value="MFC4242328.1"/>
    <property type="molecule type" value="Genomic_DNA"/>
</dbReference>
<evidence type="ECO:0000256" key="1">
    <source>
        <dbReference type="ARBA" id="ARBA00006479"/>
    </source>
</evidence>
<dbReference type="Gene3D" id="3.30.420.40">
    <property type="match status" value="2"/>
</dbReference>
<dbReference type="PANTHER" id="PTHR18964">
    <property type="entry name" value="ROK (REPRESSOR, ORF, KINASE) FAMILY"/>
    <property type="match status" value="1"/>
</dbReference>
<gene>
    <name evidence="2" type="ORF">ACFOYW_03005</name>
</gene>
<dbReference type="PANTHER" id="PTHR18964:SF169">
    <property type="entry name" value="N-ACETYLMANNOSAMINE KINASE"/>
    <property type="match status" value="1"/>
</dbReference>
<sequence length="305" mass="30523">MSAPATNVIAGVDIGGTATQVVLCTPQLEIIGRATTPTPRGGDAMIDAAVGMIAGLVAEHDTELLGVGVGAAGVVDSVAGEVLVASDTFVDWAGYRVAAELRRRVGVPAFLENDVNAFLTGETAAGAITGATDALAIMIGTGVGGALWVDGRLFSGPHGAAGEIGHMPGFGDAVCSCGRHGHLESVAAGRQIALRYREAGGDELRSAEIARRAEAGEPRAAAVFRTAGRAVGQAISAVSALVDVTTVVVGGGVSNAWGLLAPAIDGYLSDEPPVSGLPIRIERSTLGKDAVAVGAASRVRTELGL</sequence>
<dbReference type="SUPFAM" id="SSF53067">
    <property type="entry name" value="Actin-like ATPase domain"/>
    <property type="match status" value="1"/>
</dbReference>
<evidence type="ECO:0000313" key="2">
    <source>
        <dbReference type="EMBL" id="MFC4242328.1"/>
    </source>
</evidence>
<comment type="caution">
    <text evidence="2">The sequence shown here is derived from an EMBL/GenBank/DDBJ whole genome shotgun (WGS) entry which is preliminary data.</text>
</comment>
<dbReference type="InterPro" id="IPR043129">
    <property type="entry name" value="ATPase_NBD"/>
</dbReference>
<keyword evidence="3" id="KW-1185">Reference proteome</keyword>
<reference evidence="3" key="1">
    <citation type="journal article" date="2019" name="Int. J. Syst. Evol. Microbiol.">
        <title>The Global Catalogue of Microorganisms (GCM) 10K type strain sequencing project: providing services to taxonomists for standard genome sequencing and annotation.</title>
        <authorList>
            <consortium name="The Broad Institute Genomics Platform"/>
            <consortium name="The Broad Institute Genome Sequencing Center for Infectious Disease"/>
            <person name="Wu L."/>
            <person name="Ma J."/>
        </authorList>
    </citation>
    <scope>NUCLEOTIDE SEQUENCE [LARGE SCALE GENOMIC DNA]</scope>
    <source>
        <strain evidence="3">CGMCC 1.10363</strain>
    </source>
</reference>
<dbReference type="InterPro" id="IPR000600">
    <property type="entry name" value="ROK"/>
</dbReference>
<proteinExistence type="inferred from homology"/>
<name>A0ABV8Q3Y1_9MICO</name>
<dbReference type="Proteomes" id="UP001595900">
    <property type="component" value="Unassembled WGS sequence"/>
</dbReference>
<dbReference type="InterPro" id="IPR049874">
    <property type="entry name" value="ROK_cs"/>
</dbReference>
<comment type="similarity">
    <text evidence="1">Belongs to the ROK (NagC/XylR) family.</text>
</comment>